<sequence length="201" mass="22097">MPATQRVAKTILRGKYESIIKGAEEGSKRVWGYLVATDLRGEGQHALKWTIRAVLRDGDTLIAIYAIGQDTVGNCCKIVPDDRIVRGLSSQTAAVGTSLAAMNRHHTPATVSPLSNIGDISERSRERTIGERKRYVAAEAVIRQIDLMEPTLVVLDPRDRSALEGILLGCFSNYLVTKSSVPLMAARKKLKHTKRFAKTNV</sequence>
<dbReference type="EMBL" id="LN890943">
    <property type="protein sequence ID" value="CUS15828.1"/>
    <property type="molecule type" value="Genomic_DNA"/>
</dbReference>
<accession>A0A292QA39</accession>
<reference evidence="1" key="1">
    <citation type="submission" date="2015-10" db="EMBL/GenBank/DDBJ databases">
        <authorList>
            <person name="Regsiter A."/>
            <person name="william w."/>
        </authorList>
    </citation>
    <scope>NUCLEOTIDE SEQUENCE</scope>
    <source>
        <strain evidence="1">Montdore</strain>
    </source>
</reference>
<dbReference type="Gene3D" id="3.40.50.620">
    <property type="entry name" value="HUPs"/>
    <property type="match status" value="1"/>
</dbReference>
<dbReference type="PANTHER" id="PTHR46100:SF4">
    <property type="entry name" value="USPA DOMAIN-CONTAINING PROTEIN"/>
    <property type="match status" value="1"/>
</dbReference>
<dbReference type="AlphaFoldDB" id="A0A292QA39"/>
<name>A0A292QA39_9PEZI</name>
<feature type="non-terminal residue" evidence="1">
    <location>
        <position position="1"/>
    </location>
</feature>
<dbReference type="InterPro" id="IPR014729">
    <property type="entry name" value="Rossmann-like_a/b/a_fold"/>
</dbReference>
<gene>
    <name evidence="1" type="ORF">GSTUAT00000105001</name>
</gene>
<evidence type="ECO:0000313" key="2">
    <source>
        <dbReference type="Proteomes" id="UP001412239"/>
    </source>
</evidence>
<dbReference type="PANTHER" id="PTHR46100">
    <property type="entry name" value="IMP2'P"/>
    <property type="match status" value="1"/>
</dbReference>
<dbReference type="SUPFAM" id="SSF52402">
    <property type="entry name" value="Adenine nucleotide alpha hydrolases-like"/>
    <property type="match status" value="1"/>
</dbReference>
<keyword evidence="2" id="KW-1185">Reference proteome</keyword>
<dbReference type="Proteomes" id="UP001412239">
    <property type="component" value="Unassembled WGS sequence"/>
</dbReference>
<protein>
    <recommendedName>
        <fullName evidence="3">UspA domain-containing protein</fullName>
    </recommendedName>
</protein>
<proteinExistence type="predicted"/>
<evidence type="ECO:0000313" key="1">
    <source>
        <dbReference type="EMBL" id="CUS15828.1"/>
    </source>
</evidence>
<organism evidence="1 2">
    <name type="scientific">Tuber aestivum</name>
    <name type="common">summer truffle</name>
    <dbReference type="NCBI Taxonomy" id="59557"/>
    <lineage>
        <taxon>Eukaryota</taxon>
        <taxon>Fungi</taxon>
        <taxon>Dikarya</taxon>
        <taxon>Ascomycota</taxon>
        <taxon>Pezizomycotina</taxon>
        <taxon>Pezizomycetes</taxon>
        <taxon>Pezizales</taxon>
        <taxon>Tuberaceae</taxon>
        <taxon>Tuber</taxon>
    </lineage>
</organism>
<evidence type="ECO:0008006" key="3">
    <source>
        <dbReference type="Google" id="ProtNLM"/>
    </source>
</evidence>